<evidence type="ECO:0000313" key="1">
    <source>
        <dbReference type="EMBL" id="KAL0945800.1"/>
    </source>
</evidence>
<keyword evidence="2" id="KW-1185">Reference proteome</keyword>
<comment type="caution">
    <text evidence="1">The sequence shown here is derived from an EMBL/GenBank/DDBJ whole genome shotgun (WGS) entry which is preliminary data.</text>
</comment>
<dbReference type="Proteomes" id="UP001556367">
    <property type="component" value="Unassembled WGS sequence"/>
</dbReference>
<evidence type="ECO:0000313" key="2">
    <source>
        <dbReference type="Proteomes" id="UP001556367"/>
    </source>
</evidence>
<reference evidence="2" key="1">
    <citation type="submission" date="2024-06" db="EMBL/GenBank/DDBJ databases">
        <title>Multi-omics analyses provide insights into the biosynthesis of the anticancer antibiotic pleurotin in Hohenbuehelia grisea.</title>
        <authorList>
            <person name="Weaver J.A."/>
            <person name="Alberti F."/>
        </authorList>
    </citation>
    <scope>NUCLEOTIDE SEQUENCE [LARGE SCALE GENOMIC DNA]</scope>
    <source>
        <strain evidence="2">T-177</strain>
    </source>
</reference>
<sequence length="429" mass="47604">MDNLFLKQATAAEAKSEPLLAQTSPAFPPEIFDIILDHLHHYPQALRTCSLVSRAWVVSCRLHLFNHTSISLDPIALPCFTSLVASPFCTIASSLRSVSFGGFVPQVFDLVAHFAPRGLSLPSVSHLDLHSLSFEVAAHGLTPGDYPSLSPIFPNVCTLELRRTYIGCIAAFLEFVEFFPFLKKLTLDDAYLSPLAVKLEREVFPLGRSPFKRKLHVVIRDCNLRLGQWALSPTCPFISSSALSLNISDEVAQDYAELLSSFQRDCLSQLDFRFTRAVSRLHDFVTRMDFTSLPTLTSLTLGFPINETFPLDQMAEWTRILLSKLQDSNLQRLAIHLGSADQLTLGGKFLIPGEDDGKINSVINWPALNAMCRLPNFPSLSSVELGMHGSALQIHRLRNFAARGVEVRTVDPIERQRGVDVDANSRGSV</sequence>
<gene>
    <name evidence="1" type="ORF">HGRIS_012087</name>
</gene>
<proteinExistence type="predicted"/>
<evidence type="ECO:0008006" key="3">
    <source>
        <dbReference type="Google" id="ProtNLM"/>
    </source>
</evidence>
<accession>A0ABR3IR74</accession>
<organism evidence="1 2">
    <name type="scientific">Hohenbuehelia grisea</name>
    <dbReference type="NCBI Taxonomy" id="104357"/>
    <lineage>
        <taxon>Eukaryota</taxon>
        <taxon>Fungi</taxon>
        <taxon>Dikarya</taxon>
        <taxon>Basidiomycota</taxon>
        <taxon>Agaricomycotina</taxon>
        <taxon>Agaricomycetes</taxon>
        <taxon>Agaricomycetidae</taxon>
        <taxon>Agaricales</taxon>
        <taxon>Pleurotineae</taxon>
        <taxon>Pleurotaceae</taxon>
        <taxon>Hohenbuehelia</taxon>
    </lineage>
</organism>
<name>A0ABR3IR74_9AGAR</name>
<protein>
    <recommendedName>
        <fullName evidence="3">F-box domain-containing protein</fullName>
    </recommendedName>
</protein>
<dbReference type="EMBL" id="JASNQZ010000015">
    <property type="protein sequence ID" value="KAL0945800.1"/>
    <property type="molecule type" value="Genomic_DNA"/>
</dbReference>